<dbReference type="InterPro" id="IPR000073">
    <property type="entry name" value="AB_hydrolase_1"/>
</dbReference>
<accession>A0A9W9I2U1</accession>
<reference evidence="2" key="2">
    <citation type="journal article" date="2023" name="IMA Fungus">
        <title>Comparative genomic study of the Penicillium genus elucidates a diverse pangenome and 15 lateral gene transfer events.</title>
        <authorList>
            <person name="Petersen C."/>
            <person name="Sorensen T."/>
            <person name="Nielsen M.R."/>
            <person name="Sondergaard T.E."/>
            <person name="Sorensen J.L."/>
            <person name="Fitzpatrick D.A."/>
            <person name="Frisvad J.C."/>
            <person name="Nielsen K.L."/>
        </authorList>
    </citation>
    <scope>NUCLEOTIDE SEQUENCE</scope>
    <source>
        <strain evidence="2">IBT 21917</strain>
    </source>
</reference>
<feature type="domain" description="AB hydrolase-1" evidence="1">
    <location>
        <begin position="36"/>
        <end position="175"/>
    </location>
</feature>
<evidence type="ECO:0000313" key="3">
    <source>
        <dbReference type="Proteomes" id="UP001146351"/>
    </source>
</evidence>
<evidence type="ECO:0000313" key="2">
    <source>
        <dbReference type="EMBL" id="KAJ5161610.1"/>
    </source>
</evidence>
<dbReference type="Gene3D" id="3.40.50.1820">
    <property type="entry name" value="alpha/beta hydrolase"/>
    <property type="match status" value="1"/>
</dbReference>
<reference evidence="2" key="1">
    <citation type="submission" date="2022-11" db="EMBL/GenBank/DDBJ databases">
        <authorList>
            <person name="Petersen C."/>
        </authorList>
    </citation>
    <scope>NUCLEOTIDE SEQUENCE</scope>
    <source>
        <strain evidence="2">IBT 21917</strain>
    </source>
</reference>
<dbReference type="OrthoDB" id="294702at2759"/>
<dbReference type="SUPFAM" id="SSF53474">
    <property type="entry name" value="alpha/beta-Hydrolases"/>
    <property type="match status" value="1"/>
</dbReference>
<dbReference type="InterPro" id="IPR029058">
    <property type="entry name" value="AB_hydrolase_fold"/>
</dbReference>
<comment type="caution">
    <text evidence="2">The sequence shown here is derived from an EMBL/GenBank/DDBJ whole genome shotgun (WGS) entry which is preliminary data.</text>
</comment>
<protein>
    <recommendedName>
        <fullName evidence="1">AB hydrolase-1 domain-containing protein</fullName>
    </recommendedName>
</protein>
<dbReference type="GO" id="GO:0017000">
    <property type="term" value="P:antibiotic biosynthetic process"/>
    <property type="evidence" value="ECO:0007669"/>
    <property type="project" value="UniProtKB-ARBA"/>
</dbReference>
<keyword evidence="3" id="KW-1185">Reference proteome</keyword>
<dbReference type="AlphaFoldDB" id="A0A9W9I2U1"/>
<dbReference type="Proteomes" id="UP001146351">
    <property type="component" value="Unassembled WGS sequence"/>
</dbReference>
<dbReference type="GO" id="GO:0072330">
    <property type="term" value="P:monocarboxylic acid biosynthetic process"/>
    <property type="evidence" value="ECO:0007669"/>
    <property type="project" value="UniProtKB-ARBA"/>
</dbReference>
<proteinExistence type="predicted"/>
<gene>
    <name evidence="2" type="ORF">N7492_007002</name>
</gene>
<dbReference type="Pfam" id="PF12697">
    <property type="entry name" value="Abhydrolase_6"/>
    <property type="match status" value="1"/>
</dbReference>
<sequence length="186" mass="20774">MPNPFHFHTKVFSQKPTMESPHLDYGPPRTPQDPLIVILAGAGDVASSYTALSPRVCRFARILIYDGSGLGRSESGPQRPTAISATSEVHSLLHVMKLYGPLVLVTHSYGAMVAREYLHWHAEQVVGMVLVNGSTERQFDYFQIPDPNVNTVLRDLELSQVSGPRAKWRARAIHYSRRAIPRDEAE</sequence>
<name>A0A9W9I2U1_9EURO</name>
<evidence type="ECO:0000259" key="1">
    <source>
        <dbReference type="Pfam" id="PF12697"/>
    </source>
</evidence>
<dbReference type="EMBL" id="JAPQKO010000005">
    <property type="protein sequence ID" value="KAJ5161610.1"/>
    <property type="molecule type" value="Genomic_DNA"/>
</dbReference>
<organism evidence="2 3">
    <name type="scientific">Penicillium capsulatum</name>
    <dbReference type="NCBI Taxonomy" id="69766"/>
    <lineage>
        <taxon>Eukaryota</taxon>
        <taxon>Fungi</taxon>
        <taxon>Dikarya</taxon>
        <taxon>Ascomycota</taxon>
        <taxon>Pezizomycotina</taxon>
        <taxon>Eurotiomycetes</taxon>
        <taxon>Eurotiomycetidae</taxon>
        <taxon>Eurotiales</taxon>
        <taxon>Aspergillaceae</taxon>
        <taxon>Penicillium</taxon>
    </lineage>
</organism>